<evidence type="ECO:0000313" key="3">
    <source>
        <dbReference type="Proteomes" id="UP001139199"/>
    </source>
</evidence>
<accession>A0A9X1I0T1</accession>
<reference evidence="2" key="1">
    <citation type="submission" date="2021-10" db="EMBL/GenBank/DDBJ databases">
        <title>Tamlana sargassums sp. nov., and Tamlana laminarinivorans sp. nov., two new bacteria isolated from the brown alga.</title>
        <authorList>
            <person name="Li J."/>
        </authorList>
    </citation>
    <scope>NUCLEOTIDE SEQUENCE</scope>
    <source>
        <strain evidence="2">PT2-4</strain>
    </source>
</reference>
<organism evidence="2 3">
    <name type="scientific">Neotamlana laminarinivorans</name>
    <dbReference type="NCBI Taxonomy" id="2883124"/>
    <lineage>
        <taxon>Bacteria</taxon>
        <taxon>Pseudomonadati</taxon>
        <taxon>Bacteroidota</taxon>
        <taxon>Flavobacteriia</taxon>
        <taxon>Flavobacteriales</taxon>
        <taxon>Flavobacteriaceae</taxon>
        <taxon>Neotamlana</taxon>
    </lineage>
</organism>
<name>A0A9X1I0T1_9FLAO</name>
<keyword evidence="3" id="KW-1185">Reference proteome</keyword>
<comment type="caution">
    <text evidence="2">The sequence shown here is derived from an EMBL/GenBank/DDBJ whole genome shotgun (WGS) entry which is preliminary data.</text>
</comment>
<protein>
    <recommendedName>
        <fullName evidence="4">Glycerophosphoryl diester phosphodiesterase membrane domain-containing protein</fullName>
    </recommendedName>
</protein>
<feature type="transmembrane region" description="Helical" evidence="1">
    <location>
        <begin position="162"/>
        <end position="178"/>
    </location>
</feature>
<keyword evidence="1" id="KW-0472">Membrane</keyword>
<gene>
    <name evidence="2" type="ORF">LG649_10755</name>
</gene>
<dbReference type="AlphaFoldDB" id="A0A9X1I0T1"/>
<evidence type="ECO:0000256" key="1">
    <source>
        <dbReference type="SAM" id="Phobius"/>
    </source>
</evidence>
<dbReference type="EMBL" id="JAJAPW010000004">
    <property type="protein sequence ID" value="MCB4799330.1"/>
    <property type="molecule type" value="Genomic_DNA"/>
</dbReference>
<dbReference type="RefSeq" id="WP_226543820.1">
    <property type="nucleotide sequence ID" value="NZ_JAJAPW010000004.1"/>
</dbReference>
<feature type="transmembrane region" description="Helical" evidence="1">
    <location>
        <begin position="136"/>
        <end position="156"/>
    </location>
</feature>
<feature type="transmembrane region" description="Helical" evidence="1">
    <location>
        <begin position="199"/>
        <end position="228"/>
    </location>
</feature>
<evidence type="ECO:0000313" key="2">
    <source>
        <dbReference type="EMBL" id="MCB4799330.1"/>
    </source>
</evidence>
<dbReference type="Proteomes" id="UP001139199">
    <property type="component" value="Unassembled WGS sequence"/>
</dbReference>
<evidence type="ECO:0008006" key="4">
    <source>
        <dbReference type="Google" id="ProtNLM"/>
    </source>
</evidence>
<sequence>MNSVNEISQKIAQSRALDFGDIFNKCIVLFKKTWVQGLLLQLFSMLIMLPLIIIFYIPFITMIIDQQRNGYADPQAMDNFFQSMSVIYIIIVSIGGVVLGVLVTALNAAFYRIMRKLDSNESVTAKDFFYFIKGKYIGKIALLMLISILIAIPSALLCYIPLIYFSVPLAYIFVVFAFNEDFSVSEILSTAFKLGNKKWGITIGLIIVAYLGILVLTFITCGIGGIFIQSFLFHPMYLIYKEVVGFNEKSAIDEIGTPIE</sequence>
<feature type="transmembrane region" description="Helical" evidence="1">
    <location>
        <begin position="84"/>
        <end position="110"/>
    </location>
</feature>
<keyword evidence="1" id="KW-0812">Transmembrane</keyword>
<feature type="transmembrane region" description="Helical" evidence="1">
    <location>
        <begin position="38"/>
        <end position="64"/>
    </location>
</feature>
<proteinExistence type="predicted"/>
<keyword evidence="1" id="KW-1133">Transmembrane helix</keyword>